<sequence>MEPPIPSANTPSVPSVIQPSTSQSKYTSRIEPLDNDDDNPIIISCSSAQLELKPPPQPSPIIDPAKAMPPSPPHNATSHHNLPSPPRFSAPDLTYTAKCNRLYWFLDRPDTPTLNQPSYSSVTDTSSYQLPLHMLNDIVALQDAIFPLIMYEQNTAWANLLADWTVYHREDFAYRTVPHQAPRPDWYQGFNATQPITRFLPFLSKLPGFRLLNPSGNTPPIGAASSSQSSTVSCNDHIAIQEAVVSSLEDELAALRLRLDIERDALAIMRHTINTSSPPLHTREEKADSTSNSGFLHFPP</sequence>
<organism evidence="3 4">
    <name type="scientific">Cronartium quercuum f. sp. fusiforme G11</name>
    <dbReference type="NCBI Taxonomy" id="708437"/>
    <lineage>
        <taxon>Eukaryota</taxon>
        <taxon>Fungi</taxon>
        <taxon>Dikarya</taxon>
        <taxon>Basidiomycota</taxon>
        <taxon>Pucciniomycotina</taxon>
        <taxon>Pucciniomycetes</taxon>
        <taxon>Pucciniales</taxon>
        <taxon>Coleosporiaceae</taxon>
        <taxon>Cronartium</taxon>
    </lineage>
</organism>
<dbReference type="AlphaFoldDB" id="A0A9P6T5C7"/>
<evidence type="ECO:0000256" key="2">
    <source>
        <dbReference type="SAM" id="MobiDB-lite"/>
    </source>
</evidence>
<protein>
    <submittedName>
        <fullName evidence="3">Uncharacterized protein</fullName>
    </submittedName>
</protein>
<comment type="caution">
    <text evidence="3">The sequence shown here is derived from an EMBL/GenBank/DDBJ whole genome shotgun (WGS) entry which is preliminary data.</text>
</comment>
<gene>
    <name evidence="3" type="ORF">CROQUDRAFT_102060</name>
</gene>
<evidence type="ECO:0000313" key="4">
    <source>
        <dbReference type="Proteomes" id="UP000886653"/>
    </source>
</evidence>
<feature type="region of interest" description="Disordered" evidence="2">
    <location>
        <begin position="1"/>
        <end position="87"/>
    </location>
</feature>
<proteinExistence type="predicted"/>
<dbReference type="Proteomes" id="UP000886653">
    <property type="component" value="Unassembled WGS sequence"/>
</dbReference>
<feature type="compositionally biased region" description="Pro residues" evidence="2">
    <location>
        <begin position="53"/>
        <end position="73"/>
    </location>
</feature>
<name>A0A9P6T5C7_9BASI</name>
<feature type="compositionally biased region" description="Polar residues" evidence="2">
    <location>
        <begin position="7"/>
        <end position="27"/>
    </location>
</feature>
<keyword evidence="1" id="KW-0175">Coiled coil</keyword>
<evidence type="ECO:0000256" key="1">
    <source>
        <dbReference type="SAM" id="Coils"/>
    </source>
</evidence>
<evidence type="ECO:0000313" key="3">
    <source>
        <dbReference type="EMBL" id="KAG0139149.1"/>
    </source>
</evidence>
<dbReference type="EMBL" id="MU167752">
    <property type="protein sequence ID" value="KAG0139149.1"/>
    <property type="molecule type" value="Genomic_DNA"/>
</dbReference>
<feature type="coiled-coil region" evidence="1">
    <location>
        <begin position="238"/>
        <end position="265"/>
    </location>
</feature>
<accession>A0A9P6T5C7</accession>
<feature type="region of interest" description="Disordered" evidence="2">
    <location>
        <begin position="275"/>
        <end position="300"/>
    </location>
</feature>
<reference evidence="3" key="1">
    <citation type="submission" date="2013-11" db="EMBL/GenBank/DDBJ databases">
        <title>Genome sequence of the fusiform rust pathogen reveals effectors for host alternation and coevolution with pine.</title>
        <authorList>
            <consortium name="DOE Joint Genome Institute"/>
            <person name="Smith K."/>
            <person name="Pendleton A."/>
            <person name="Kubisiak T."/>
            <person name="Anderson C."/>
            <person name="Salamov A."/>
            <person name="Aerts A."/>
            <person name="Riley R."/>
            <person name="Clum A."/>
            <person name="Lindquist E."/>
            <person name="Ence D."/>
            <person name="Campbell M."/>
            <person name="Kronenberg Z."/>
            <person name="Feau N."/>
            <person name="Dhillon B."/>
            <person name="Hamelin R."/>
            <person name="Burleigh J."/>
            <person name="Smith J."/>
            <person name="Yandell M."/>
            <person name="Nelson C."/>
            <person name="Grigoriev I."/>
            <person name="Davis J."/>
        </authorList>
    </citation>
    <scope>NUCLEOTIDE SEQUENCE</scope>
    <source>
        <strain evidence="3">G11</strain>
    </source>
</reference>
<keyword evidence="4" id="KW-1185">Reference proteome</keyword>